<sequence length="73" mass="8533">MCLWCGFRMSTYARALSIVKVRSSSLSEHEQPFVSEEFPFLEGPRDSMPHYLFCRGRDMVLLSWLQVFLRGSL</sequence>
<evidence type="ECO:0000313" key="2">
    <source>
        <dbReference type="Proteomes" id="UP000265520"/>
    </source>
</evidence>
<dbReference type="Proteomes" id="UP000265520">
    <property type="component" value="Unassembled WGS sequence"/>
</dbReference>
<protein>
    <submittedName>
        <fullName evidence="1">Uncharacterized protein</fullName>
    </submittedName>
</protein>
<organism evidence="1 2">
    <name type="scientific">Trifolium medium</name>
    <dbReference type="NCBI Taxonomy" id="97028"/>
    <lineage>
        <taxon>Eukaryota</taxon>
        <taxon>Viridiplantae</taxon>
        <taxon>Streptophyta</taxon>
        <taxon>Embryophyta</taxon>
        <taxon>Tracheophyta</taxon>
        <taxon>Spermatophyta</taxon>
        <taxon>Magnoliopsida</taxon>
        <taxon>eudicotyledons</taxon>
        <taxon>Gunneridae</taxon>
        <taxon>Pentapetalae</taxon>
        <taxon>rosids</taxon>
        <taxon>fabids</taxon>
        <taxon>Fabales</taxon>
        <taxon>Fabaceae</taxon>
        <taxon>Papilionoideae</taxon>
        <taxon>50 kb inversion clade</taxon>
        <taxon>NPAAA clade</taxon>
        <taxon>Hologalegina</taxon>
        <taxon>IRL clade</taxon>
        <taxon>Trifolieae</taxon>
        <taxon>Trifolium</taxon>
    </lineage>
</organism>
<keyword evidence="2" id="KW-1185">Reference proteome</keyword>
<dbReference type="AlphaFoldDB" id="A0A392PI40"/>
<accession>A0A392PI40</accession>
<comment type="caution">
    <text evidence="1">The sequence shown here is derived from an EMBL/GenBank/DDBJ whole genome shotgun (WGS) entry which is preliminary data.</text>
</comment>
<name>A0A392PI40_9FABA</name>
<proteinExistence type="predicted"/>
<dbReference type="EMBL" id="LXQA010079026">
    <property type="protein sequence ID" value="MCI11149.1"/>
    <property type="molecule type" value="Genomic_DNA"/>
</dbReference>
<evidence type="ECO:0000313" key="1">
    <source>
        <dbReference type="EMBL" id="MCI11149.1"/>
    </source>
</evidence>
<reference evidence="1 2" key="1">
    <citation type="journal article" date="2018" name="Front. Plant Sci.">
        <title>Red Clover (Trifolium pratense) and Zigzag Clover (T. medium) - A Picture of Genomic Similarities and Differences.</title>
        <authorList>
            <person name="Dluhosova J."/>
            <person name="Istvanek J."/>
            <person name="Nedelnik J."/>
            <person name="Repkova J."/>
        </authorList>
    </citation>
    <scope>NUCLEOTIDE SEQUENCE [LARGE SCALE GENOMIC DNA]</scope>
    <source>
        <strain evidence="2">cv. 10/8</strain>
        <tissue evidence="1">Leaf</tissue>
    </source>
</reference>